<name>A0A7R8D162_LEPSM</name>
<evidence type="ECO:0000256" key="7">
    <source>
        <dbReference type="ARBA" id="ARBA00022989"/>
    </source>
</evidence>
<keyword evidence="12" id="KW-0012">Acyltransferase</keyword>
<dbReference type="AlphaFoldDB" id="A0A7R8D162"/>
<evidence type="ECO:0000256" key="10">
    <source>
        <dbReference type="ARBA" id="ARBA00023209"/>
    </source>
</evidence>
<dbReference type="GO" id="GO:0006656">
    <property type="term" value="P:phosphatidylcholine biosynthetic process"/>
    <property type="evidence" value="ECO:0007669"/>
    <property type="project" value="TreeGrafter"/>
</dbReference>
<proteinExistence type="inferred from homology"/>
<dbReference type="EMBL" id="HG994585">
    <property type="protein sequence ID" value="CAF2966598.1"/>
    <property type="molecule type" value="Genomic_DNA"/>
</dbReference>
<gene>
    <name evidence="13" type="ORF">LSAA_11426</name>
</gene>
<evidence type="ECO:0000256" key="11">
    <source>
        <dbReference type="ARBA" id="ARBA00023264"/>
    </source>
</evidence>
<keyword evidence="9" id="KW-0472">Membrane</keyword>
<keyword evidence="8" id="KW-0443">Lipid metabolism</keyword>
<evidence type="ECO:0000256" key="2">
    <source>
        <dbReference type="ARBA" id="ARBA00006675"/>
    </source>
</evidence>
<evidence type="ECO:0000313" key="14">
    <source>
        <dbReference type="Proteomes" id="UP000675881"/>
    </source>
</evidence>
<keyword evidence="14" id="KW-1185">Reference proteome</keyword>
<reference evidence="13" key="1">
    <citation type="submission" date="2021-02" db="EMBL/GenBank/DDBJ databases">
        <authorList>
            <person name="Bekaert M."/>
        </authorList>
    </citation>
    <scope>NUCLEOTIDE SEQUENCE</scope>
    <source>
        <strain evidence="13">IoA-00</strain>
    </source>
</reference>
<comment type="subcellular location">
    <subcellularLocation>
        <location evidence="1">Membrane</location>
        <topology evidence="1">Multi-pass membrane protein</topology>
    </subcellularLocation>
</comment>
<evidence type="ECO:0000256" key="6">
    <source>
        <dbReference type="ARBA" id="ARBA00022692"/>
    </source>
</evidence>
<protein>
    <recommendedName>
        <fullName evidence="3">Glycerophosphocholine acyltransferase 1</fullName>
    </recommendedName>
</protein>
<evidence type="ECO:0000256" key="1">
    <source>
        <dbReference type="ARBA" id="ARBA00004141"/>
    </source>
</evidence>
<accession>A0A7R8D162</accession>
<dbReference type="Proteomes" id="UP000675881">
    <property type="component" value="Chromosome 6"/>
</dbReference>
<dbReference type="OrthoDB" id="6374474at2759"/>
<keyword evidence="7" id="KW-1133">Transmembrane helix</keyword>
<evidence type="ECO:0000256" key="9">
    <source>
        <dbReference type="ARBA" id="ARBA00023136"/>
    </source>
</evidence>
<evidence type="ECO:0000256" key="12">
    <source>
        <dbReference type="ARBA" id="ARBA00023315"/>
    </source>
</evidence>
<evidence type="ECO:0000256" key="4">
    <source>
        <dbReference type="ARBA" id="ARBA00022516"/>
    </source>
</evidence>
<comment type="similarity">
    <text evidence="2">Belongs to the GPC1 family.</text>
</comment>
<dbReference type="GO" id="GO:0016746">
    <property type="term" value="F:acyltransferase activity"/>
    <property type="evidence" value="ECO:0007669"/>
    <property type="project" value="UniProtKB-KW"/>
</dbReference>
<dbReference type="InterPro" id="IPR021261">
    <property type="entry name" value="GPCAT"/>
</dbReference>
<dbReference type="PANTHER" id="PTHR31201">
    <property type="entry name" value="OS01G0585100 PROTEIN"/>
    <property type="match status" value="1"/>
</dbReference>
<organism evidence="13 14">
    <name type="scientific">Lepeophtheirus salmonis</name>
    <name type="common">Salmon louse</name>
    <name type="synonym">Caligus salmonis</name>
    <dbReference type="NCBI Taxonomy" id="72036"/>
    <lineage>
        <taxon>Eukaryota</taxon>
        <taxon>Metazoa</taxon>
        <taxon>Ecdysozoa</taxon>
        <taxon>Arthropoda</taxon>
        <taxon>Crustacea</taxon>
        <taxon>Multicrustacea</taxon>
        <taxon>Hexanauplia</taxon>
        <taxon>Copepoda</taxon>
        <taxon>Siphonostomatoida</taxon>
        <taxon>Caligidae</taxon>
        <taxon>Lepeophtheirus</taxon>
    </lineage>
</organism>
<dbReference type="PANTHER" id="PTHR31201:SF1">
    <property type="entry name" value="GLYCEROPHOSPHOCHOLINE ACYLTRANSFERASE 1"/>
    <property type="match status" value="1"/>
</dbReference>
<keyword evidence="6" id="KW-0812">Transmembrane</keyword>
<evidence type="ECO:0000256" key="8">
    <source>
        <dbReference type="ARBA" id="ARBA00023098"/>
    </source>
</evidence>
<evidence type="ECO:0000256" key="3">
    <source>
        <dbReference type="ARBA" id="ARBA00019082"/>
    </source>
</evidence>
<evidence type="ECO:0000313" key="13">
    <source>
        <dbReference type="EMBL" id="CAF2966598.1"/>
    </source>
</evidence>
<keyword evidence="11" id="KW-1208">Phospholipid metabolism</keyword>
<keyword evidence="4" id="KW-0444">Lipid biosynthesis</keyword>
<sequence length="362" mass="42536">MKIIYNHLDFQIFKTSFDQLKNGLQDKSSKLFHSLKGKAFHLLEDLRVLIVMEMLKNLFKDVPAKAQRQFRAAVTGDPNNESVIILKKLLKLKFYCHLTRWSLINPDFLPSSLNFCTAFVYPLLTYLLWQALYVFLIEVSPLSRTLANDSELLTSYRYLSRDKKNSLNQLVAYLCAKWKIELPTTESGDIDPDAYRMKAVFFAAQFVYTFITLLYVWIVYTSYVLNCTYILIIFIWGTWNGASYYIEVFSKRYNLKFEVKEYEESVVYECDDGDSDEEFVEATEILNNEISSLSEYKDDVRIVDVNYDPNLSFKLSNNKDKFLSFNELRFEYPQLAITFLMSFPKEEQIIIPRRIHSLTNIS</sequence>
<dbReference type="GO" id="GO:0016020">
    <property type="term" value="C:membrane"/>
    <property type="evidence" value="ECO:0007669"/>
    <property type="project" value="UniProtKB-SubCell"/>
</dbReference>
<keyword evidence="5" id="KW-0808">Transferase</keyword>
<evidence type="ECO:0000256" key="5">
    <source>
        <dbReference type="ARBA" id="ARBA00022679"/>
    </source>
</evidence>
<keyword evidence="10" id="KW-0594">Phospholipid biosynthesis</keyword>